<sequence>MLLALILLSLFFTMLLFPETVFQGACDGLLLWYQILIPTLFPYLIVTGLLLKTDGAAVVSRLLFRPFHLLFGTSFYGSFAVLSGFLCGYPMGAKIIADLLLQGKISLEEASYLLSFCNNASPSFIITFLVLNTIHQKAFCIPALLLLFGTMILLSFLQRILRHFIKNKDWIFPEMFEVFTQENSIFSKPLTHKMNFSVLESCILNSSETLVKVGGYLMIFSVLLALLELLPIRSPGFLLLKSSLEMTNGILLLSQSLSHPQVLYPLLLALTSFGGWCSVAQTQSMIAGTGLKLSSYIIQKLTAALAVSLLTFLYLKFL</sequence>
<feature type="transmembrane region" description="Helical" evidence="1">
    <location>
        <begin position="63"/>
        <end position="91"/>
    </location>
</feature>
<feature type="transmembrane region" description="Helical" evidence="1">
    <location>
        <begin position="111"/>
        <end position="131"/>
    </location>
</feature>
<evidence type="ECO:0000313" key="3">
    <source>
        <dbReference type="Proteomes" id="UP000078383"/>
    </source>
</evidence>
<keyword evidence="1" id="KW-1133">Transmembrane helix</keyword>
<protein>
    <submittedName>
        <fullName evidence="2">Uncharacterized protein conserved in bacteria</fullName>
    </submittedName>
</protein>
<reference evidence="2 3" key="1">
    <citation type="submission" date="2015-09" db="EMBL/GenBank/DDBJ databases">
        <authorList>
            <consortium name="Pathogen Informatics"/>
        </authorList>
    </citation>
    <scope>NUCLEOTIDE SEQUENCE [LARGE SCALE GENOMIC DNA]</scope>
    <source>
        <strain evidence="2 3">2789STDY5834889</strain>
    </source>
</reference>
<dbReference type="EMBL" id="CZBX01000007">
    <property type="protein sequence ID" value="CUQ88418.1"/>
    <property type="molecule type" value="Genomic_DNA"/>
</dbReference>
<dbReference type="AlphaFoldDB" id="A0A174ZV91"/>
<keyword evidence="1" id="KW-0472">Membrane</keyword>
<evidence type="ECO:0000313" key="2">
    <source>
        <dbReference type="EMBL" id="CUQ88418.1"/>
    </source>
</evidence>
<accession>A0A174ZV91</accession>
<feature type="transmembrane region" description="Helical" evidence="1">
    <location>
        <begin position="213"/>
        <end position="232"/>
    </location>
</feature>
<dbReference type="OrthoDB" id="1645614at2"/>
<organism evidence="2 3">
    <name type="scientific">[Ruminococcus] torques</name>
    <dbReference type="NCBI Taxonomy" id="33039"/>
    <lineage>
        <taxon>Bacteria</taxon>
        <taxon>Bacillati</taxon>
        <taxon>Bacillota</taxon>
        <taxon>Clostridia</taxon>
        <taxon>Lachnospirales</taxon>
        <taxon>Lachnospiraceae</taxon>
        <taxon>Mediterraneibacter</taxon>
    </lineage>
</organism>
<feature type="transmembrane region" description="Helical" evidence="1">
    <location>
        <begin position="293"/>
        <end position="315"/>
    </location>
</feature>
<evidence type="ECO:0000256" key="1">
    <source>
        <dbReference type="SAM" id="Phobius"/>
    </source>
</evidence>
<feature type="transmembrane region" description="Helical" evidence="1">
    <location>
        <begin position="262"/>
        <end position="281"/>
    </location>
</feature>
<keyword evidence="1" id="KW-0812">Transmembrane</keyword>
<proteinExistence type="predicted"/>
<feature type="transmembrane region" description="Helical" evidence="1">
    <location>
        <begin position="138"/>
        <end position="157"/>
    </location>
</feature>
<name>A0A174ZV91_9FIRM</name>
<dbReference type="Proteomes" id="UP000078383">
    <property type="component" value="Unassembled WGS sequence"/>
</dbReference>
<gene>
    <name evidence="2" type="ORF">ERS852502_01774</name>
</gene>
<feature type="transmembrane region" description="Helical" evidence="1">
    <location>
        <begin position="32"/>
        <end position="51"/>
    </location>
</feature>
<dbReference type="RefSeq" id="WP_055172563.1">
    <property type="nucleotide sequence ID" value="NZ_CZBX01000007.1"/>
</dbReference>